<accession>A0A853DBC6</accession>
<name>A0A853DBC6_9MICO</name>
<evidence type="ECO:0000256" key="7">
    <source>
        <dbReference type="ARBA" id="ARBA00022692"/>
    </source>
</evidence>
<protein>
    <recommendedName>
        <fullName evidence="4">histidine kinase</fullName>
        <ecNumber evidence="4">2.7.13.3</ecNumber>
    </recommendedName>
</protein>
<dbReference type="RefSeq" id="WP_179478462.1">
    <property type="nucleotide sequence ID" value="NZ_JACCFW010000001.1"/>
</dbReference>
<dbReference type="InterPro" id="IPR005467">
    <property type="entry name" value="His_kinase_dom"/>
</dbReference>
<dbReference type="InterPro" id="IPR050428">
    <property type="entry name" value="TCS_sensor_his_kinase"/>
</dbReference>
<feature type="transmembrane region" description="Helical" evidence="12">
    <location>
        <begin position="16"/>
        <end position="37"/>
    </location>
</feature>
<dbReference type="FunFam" id="1.10.287.130:FF:000001">
    <property type="entry name" value="Two-component sensor histidine kinase"/>
    <property type="match status" value="1"/>
</dbReference>
<proteinExistence type="predicted"/>
<dbReference type="PRINTS" id="PR00344">
    <property type="entry name" value="BCTRLSENSOR"/>
</dbReference>
<dbReference type="SUPFAM" id="SSF47384">
    <property type="entry name" value="Homodimeric domain of signal transducing histidine kinase"/>
    <property type="match status" value="1"/>
</dbReference>
<dbReference type="Pfam" id="PF00512">
    <property type="entry name" value="HisKA"/>
    <property type="match status" value="1"/>
</dbReference>
<dbReference type="CDD" id="cd06225">
    <property type="entry name" value="HAMP"/>
    <property type="match status" value="1"/>
</dbReference>
<evidence type="ECO:0000313" key="15">
    <source>
        <dbReference type="EMBL" id="NYJ73289.1"/>
    </source>
</evidence>
<dbReference type="SMART" id="SM00387">
    <property type="entry name" value="HATPase_c"/>
    <property type="match status" value="1"/>
</dbReference>
<evidence type="ECO:0000256" key="8">
    <source>
        <dbReference type="ARBA" id="ARBA00022777"/>
    </source>
</evidence>
<keyword evidence="16" id="KW-1185">Reference proteome</keyword>
<dbReference type="PROSITE" id="PS50885">
    <property type="entry name" value="HAMP"/>
    <property type="match status" value="1"/>
</dbReference>
<evidence type="ECO:0000256" key="11">
    <source>
        <dbReference type="ARBA" id="ARBA00023136"/>
    </source>
</evidence>
<dbReference type="InterPro" id="IPR003660">
    <property type="entry name" value="HAMP_dom"/>
</dbReference>
<dbReference type="InterPro" id="IPR036890">
    <property type="entry name" value="HATPase_C_sf"/>
</dbReference>
<dbReference type="Proteomes" id="UP000571817">
    <property type="component" value="Unassembled WGS sequence"/>
</dbReference>
<dbReference type="CDD" id="cd00082">
    <property type="entry name" value="HisKA"/>
    <property type="match status" value="1"/>
</dbReference>
<dbReference type="Gene3D" id="3.30.565.10">
    <property type="entry name" value="Histidine kinase-like ATPase, C-terminal domain"/>
    <property type="match status" value="1"/>
</dbReference>
<evidence type="ECO:0000259" key="14">
    <source>
        <dbReference type="PROSITE" id="PS50885"/>
    </source>
</evidence>
<evidence type="ECO:0000256" key="1">
    <source>
        <dbReference type="ARBA" id="ARBA00000085"/>
    </source>
</evidence>
<dbReference type="Gene3D" id="6.10.340.10">
    <property type="match status" value="1"/>
</dbReference>
<evidence type="ECO:0000256" key="6">
    <source>
        <dbReference type="ARBA" id="ARBA00022679"/>
    </source>
</evidence>
<dbReference type="InterPro" id="IPR036097">
    <property type="entry name" value="HisK_dim/P_sf"/>
</dbReference>
<feature type="domain" description="HAMP" evidence="14">
    <location>
        <begin position="209"/>
        <end position="271"/>
    </location>
</feature>
<dbReference type="EMBL" id="JACCFW010000001">
    <property type="protein sequence ID" value="NYJ73289.1"/>
    <property type="molecule type" value="Genomic_DNA"/>
</dbReference>
<evidence type="ECO:0000256" key="4">
    <source>
        <dbReference type="ARBA" id="ARBA00012438"/>
    </source>
</evidence>
<dbReference type="SUPFAM" id="SSF55874">
    <property type="entry name" value="ATPase domain of HSP90 chaperone/DNA topoisomerase II/histidine kinase"/>
    <property type="match status" value="1"/>
</dbReference>
<dbReference type="SMART" id="SM00388">
    <property type="entry name" value="HisKA"/>
    <property type="match status" value="1"/>
</dbReference>
<evidence type="ECO:0000256" key="3">
    <source>
        <dbReference type="ARBA" id="ARBA00004236"/>
    </source>
</evidence>
<dbReference type="Gene3D" id="1.10.287.130">
    <property type="match status" value="1"/>
</dbReference>
<evidence type="ECO:0000256" key="9">
    <source>
        <dbReference type="ARBA" id="ARBA00022989"/>
    </source>
</evidence>
<dbReference type="GO" id="GO:0005886">
    <property type="term" value="C:plasma membrane"/>
    <property type="evidence" value="ECO:0007669"/>
    <property type="project" value="UniProtKB-SubCell"/>
</dbReference>
<dbReference type="GO" id="GO:0000155">
    <property type="term" value="F:phosphorelay sensor kinase activity"/>
    <property type="evidence" value="ECO:0007669"/>
    <property type="project" value="InterPro"/>
</dbReference>
<keyword evidence="6 15" id="KW-0808">Transferase</keyword>
<evidence type="ECO:0000256" key="10">
    <source>
        <dbReference type="ARBA" id="ARBA00023012"/>
    </source>
</evidence>
<evidence type="ECO:0000256" key="12">
    <source>
        <dbReference type="SAM" id="Phobius"/>
    </source>
</evidence>
<dbReference type="AlphaFoldDB" id="A0A853DBC6"/>
<dbReference type="InterPro" id="IPR004358">
    <property type="entry name" value="Sig_transdc_His_kin-like_C"/>
</dbReference>
<dbReference type="Pfam" id="PF02518">
    <property type="entry name" value="HATPase_c"/>
    <property type="match status" value="1"/>
</dbReference>
<evidence type="ECO:0000313" key="16">
    <source>
        <dbReference type="Proteomes" id="UP000571817"/>
    </source>
</evidence>
<sequence length="512" mass="54901">MSTALHPSRWTLRTKLVSSVLLLFVVIIMAIGALTVWQLQRTLADRIDQQLVTSAQQLAVPSADRSDALNYQGGGGNSLRVDLYAGNVVYVQDLQNGGIRPSALINRLGAPPTQLSVAQINIVRTAGIGDHPSTIGLGRAGDYRVIAVSHAAKLRTQATGPPSSQTVTTIVGLPLGDTYAAVRRAALAVALLSGAGLILVGLATAYVVRRNLEPLRRVAETATRVSTLPLSAGEVVMHERVDPADTDERTEVGQVGLALNQMLDNVDGALTARQESETRVRQFVADASHELRTPLASIRGYAELSRREREPVPTGVQHAMSRIESESDRMTALVEDLLLLARLDSGRPLDREPVDVTLLAMETMSDAHAAGPGHRWKLDLPDEPMEVVGDEARIRQVLINLLANARRHTPEGTEVTTRVAGDGGDVVVTVSDDGPGIEPSLLPHIFERFTRGDSARTRTEGSTGLGLSIVHAVVTAHGGDLRVQSVPGRTTFTMRMRRSFQETPASMPSVAP</sequence>
<dbReference type="InterPro" id="IPR003661">
    <property type="entry name" value="HisK_dim/P_dom"/>
</dbReference>
<dbReference type="SMART" id="SM00304">
    <property type="entry name" value="HAMP"/>
    <property type="match status" value="1"/>
</dbReference>
<feature type="domain" description="Histidine kinase" evidence="13">
    <location>
        <begin position="286"/>
        <end position="500"/>
    </location>
</feature>
<dbReference type="FunFam" id="3.30.565.10:FF:000006">
    <property type="entry name" value="Sensor histidine kinase WalK"/>
    <property type="match status" value="1"/>
</dbReference>
<dbReference type="EC" id="2.7.13.3" evidence="4"/>
<keyword evidence="5" id="KW-0597">Phosphoprotein</keyword>
<comment type="catalytic activity">
    <reaction evidence="1">
        <text>ATP + protein L-histidine = ADP + protein N-phospho-L-histidine.</text>
        <dbReference type="EC" id="2.7.13.3"/>
    </reaction>
</comment>
<evidence type="ECO:0000259" key="13">
    <source>
        <dbReference type="PROSITE" id="PS50109"/>
    </source>
</evidence>
<gene>
    <name evidence="15" type="ORF">HNR15_000252</name>
</gene>
<dbReference type="PROSITE" id="PS50109">
    <property type="entry name" value="HIS_KIN"/>
    <property type="match status" value="1"/>
</dbReference>
<comment type="caution">
    <text evidence="15">The sequence shown here is derived from an EMBL/GenBank/DDBJ whole genome shotgun (WGS) entry which is preliminary data.</text>
</comment>
<keyword evidence="8 15" id="KW-0418">Kinase</keyword>
<evidence type="ECO:0000256" key="5">
    <source>
        <dbReference type="ARBA" id="ARBA00022553"/>
    </source>
</evidence>
<dbReference type="CDD" id="cd00075">
    <property type="entry name" value="HATPase"/>
    <property type="match status" value="1"/>
</dbReference>
<keyword evidence="7 12" id="KW-0812">Transmembrane</keyword>
<dbReference type="PANTHER" id="PTHR45436">
    <property type="entry name" value="SENSOR HISTIDINE KINASE YKOH"/>
    <property type="match status" value="1"/>
</dbReference>
<evidence type="ECO:0000256" key="2">
    <source>
        <dbReference type="ARBA" id="ARBA00001968"/>
    </source>
</evidence>
<comment type="cofactor">
    <cofactor evidence="2">
        <name>a divalent metal cation</name>
        <dbReference type="ChEBI" id="CHEBI:60240"/>
    </cofactor>
</comment>
<keyword evidence="9 12" id="KW-1133">Transmembrane helix</keyword>
<organism evidence="15 16">
    <name type="scientific">Allobranchiibius huperziae</name>
    <dbReference type="NCBI Taxonomy" id="1874116"/>
    <lineage>
        <taxon>Bacteria</taxon>
        <taxon>Bacillati</taxon>
        <taxon>Actinomycetota</taxon>
        <taxon>Actinomycetes</taxon>
        <taxon>Micrococcales</taxon>
        <taxon>Dermacoccaceae</taxon>
        <taxon>Allobranchiibius</taxon>
    </lineage>
</organism>
<keyword evidence="11 12" id="KW-0472">Membrane</keyword>
<dbReference type="GO" id="GO:0005509">
    <property type="term" value="F:calcium ion binding"/>
    <property type="evidence" value="ECO:0007669"/>
    <property type="project" value="UniProtKB-ARBA"/>
</dbReference>
<dbReference type="PANTHER" id="PTHR45436:SF5">
    <property type="entry name" value="SENSOR HISTIDINE KINASE TRCS"/>
    <property type="match status" value="1"/>
</dbReference>
<reference evidence="15 16" key="1">
    <citation type="submission" date="2020-07" db="EMBL/GenBank/DDBJ databases">
        <title>Sequencing the genomes of 1000 actinobacteria strains.</title>
        <authorList>
            <person name="Klenk H.-P."/>
        </authorList>
    </citation>
    <scope>NUCLEOTIDE SEQUENCE [LARGE SCALE GENOMIC DNA]</scope>
    <source>
        <strain evidence="15 16">DSM 29531</strain>
    </source>
</reference>
<feature type="transmembrane region" description="Helical" evidence="12">
    <location>
        <begin position="185"/>
        <end position="208"/>
    </location>
</feature>
<comment type="subcellular location">
    <subcellularLocation>
        <location evidence="3">Cell membrane</location>
    </subcellularLocation>
</comment>
<dbReference type="InterPro" id="IPR003594">
    <property type="entry name" value="HATPase_dom"/>
</dbReference>
<keyword evidence="10" id="KW-0902">Two-component regulatory system</keyword>